<name>A0A0B2V3P5_TOXCA</name>
<gene>
    <name evidence="18" type="primary">GART</name>
    <name evidence="18" type="ORF">Tcan_05186</name>
</gene>
<dbReference type="GO" id="GO:0006189">
    <property type="term" value="P:'de novo' IMP biosynthetic process"/>
    <property type="evidence" value="ECO:0007669"/>
    <property type="project" value="UniProtKB-UniRule"/>
</dbReference>
<dbReference type="Pfam" id="PF02843">
    <property type="entry name" value="GARS_C"/>
    <property type="match status" value="1"/>
</dbReference>
<dbReference type="HAMAP" id="MF_01930">
    <property type="entry name" value="PurN"/>
    <property type="match status" value="1"/>
</dbReference>
<dbReference type="HAMAP" id="MF_00741">
    <property type="entry name" value="AIRS"/>
    <property type="match status" value="1"/>
</dbReference>
<evidence type="ECO:0000259" key="17">
    <source>
        <dbReference type="PROSITE" id="PS50975"/>
    </source>
</evidence>
<dbReference type="FunFam" id="3.90.600.10:FF:000001">
    <property type="entry name" value="Trifunctional purine biosynthetic protein adenosine-3"/>
    <property type="match status" value="1"/>
</dbReference>
<comment type="catalytic activity">
    <reaction evidence="16">
        <text>N(1)-(5-phospho-beta-D-ribosyl)glycinamide + (6R)-10-formyltetrahydrofolate = N(2)-formyl-N(1)-(5-phospho-beta-D-ribosyl)glycinamide + (6S)-5,6,7,8-tetrahydrofolate + H(+)</text>
        <dbReference type="Rhea" id="RHEA:15053"/>
        <dbReference type="ChEBI" id="CHEBI:15378"/>
        <dbReference type="ChEBI" id="CHEBI:57453"/>
        <dbReference type="ChEBI" id="CHEBI:143788"/>
        <dbReference type="ChEBI" id="CHEBI:147286"/>
        <dbReference type="ChEBI" id="CHEBI:195366"/>
        <dbReference type="EC" id="2.1.2.2"/>
    </reaction>
</comment>
<dbReference type="Gene3D" id="3.40.50.170">
    <property type="entry name" value="Formyl transferase, N-terminal domain"/>
    <property type="match status" value="1"/>
</dbReference>
<dbReference type="GO" id="GO:0005829">
    <property type="term" value="C:cytosol"/>
    <property type="evidence" value="ECO:0007669"/>
    <property type="project" value="TreeGrafter"/>
</dbReference>
<dbReference type="OrthoDB" id="2018833at2759"/>
<comment type="catalytic activity">
    <reaction evidence="16">
        <text>5-phospho-beta-D-ribosylamine + glycine + ATP = N(1)-(5-phospho-beta-D-ribosyl)glycinamide + ADP + phosphate + H(+)</text>
        <dbReference type="Rhea" id="RHEA:17453"/>
        <dbReference type="ChEBI" id="CHEBI:15378"/>
        <dbReference type="ChEBI" id="CHEBI:30616"/>
        <dbReference type="ChEBI" id="CHEBI:43474"/>
        <dbReference type="ChEBI" id="CHEBI:57305"/>
        <dbReference type="ChEBI" id="CHEBI:58681"/>
        <dbReference type="ChEBI" id="CHEBI:143788"/>
        <dbReference type="ChEBI" id="CHEBI:456216"/>
        <dbReference type="EC" id="6.3.4.13"/>
    </reaction>
</comment>
<keyword evidence="14 16" id="KW-0511">Multifunctional enzyme</keyword>
<evidence type="ECO:0000256" key="13">
    <source>
        <dbReference type="ARBA" id="ARBA00023211"/>
    </source>
</evidence>
<keyword evidence="10 15" id="KW-0547">Nucleotide-binding</keyword>
<evidence type="ECO:0000256" key="4">
    <source>
        <dbReference type="ARBA" id="ARBA00007423"/>
    </source>
</evidence>
<dbReference type="EC" id="2.1.2.2" evidence="16"/>
<comment type="caution">
    <text evidence="18">The sequence shown here is derived from an EMBL/GenBank/DDBJ whole genome shotgun (WGS) entry which is preliminary data.</text>
</comment>
<dbReference type="InterPro" id="IPR036477">
    <property type="entry name" value="Formyl_transf_N_sf"/>
</dbReference>
<dbReference type="SMART" id="SM01209">
    <property type="entry name" value="GARS_A"/>
    <property type="match status" value="1"/>
</dbReference>
<comment type="similarity">
    <text evidence="5 16">In the C-terminal section; belongs to the GART family.</text>
</comment>
<dbReference type="InterPro" id="IPR020562">
    <property type="entry name" value="PRibGlycinamide_synth_N"/>
</dbReference>
<evidence type="ECO:0000256" key="16">
    <source>
        <dbReference type="RuleBase" id="RU363089"/>
    </source>
</evidence>
<dbReference type="NCBIfam" id="TIGR00639">
    <property type="entry name" value="PurN"/>
    <property type="match status" value="1"/>
</dbReference>
<dbReference type="SUPFAM" id="SSF51246">
    <property type="entry name" value="Rudiment single hybrid motif"/>
    <property type="match status" value="1"/>
</dbReference>
<dbReference type="InterPro" id="IPR004607">
    <property type="entry name" value="GART"/>
</dbReference>
<dbReference type="PANTHER" id="PTHR10520:SF12">
    <property type="entry name" value="TRIFUNCTIONAL PURINE BIOSYNTHETIC PROTEIN ADENOSINE-3"/>
    <property type="match status" value="1"/>
</dbReference>
<dbReference type="InterPro" id="IPR020561">
    <property type="entry name" value="PRibGlycinamid_synth_ATP-grasp"/>
</dbReference>
<keyword evidence="19" id="KW-1185">Reference proteome</keyword>
<evidence type="ECO:0000313" key="18">
    <source>
        <dbReference type="EMBL" id="KHN76163.1"/>
    </source>
</evidence>
<accession>A0A0B2V3P5</accession>
<keyword evidence="13 16" id="KW-0464">Manganese</keyword>
<dbReference type="SUPFAM" id="SSF53328">
    <property type="entry name" value="Formyltransferase"/>
    <property type="match status" value="1"/>
</dbReference>
<comment type="pathway">
    <text evidence="2 16">Purine metabolism; IMP biosynthesis via de novo pathway; N(2)-formyl-N(1)-(5-phospho-D-ribosyl)glycinamide from N(1)-(5-phospho-D-ribosyl)glycinamide (10-formyl THF route): step 1/1.</text>
</comment>
<dbReference type="InterPro" id="IPR020559">
    <property type="entry name" value="PRibGlycinamide_synth_CS"/>
</dbReference>
<evidence type="ECO:0000256" key="10">
    <source>
        <dbReference type="ARBA" id="ARBA00022741"/>
    </source>
</evidence>
<dbReference type="Pfam" id="PF00551">
    <property type="entry name" value="Formyl_trans_N"/>
    <property type="match status" value="1"/>
</dbReference>
<sequence>MANVLVLGSGAREHALAWKLKQSDHVASVFVHPGNGASFPKPEGISSDVATILSFCKKESISLVVIGPEDLLYSGIVDQISEHVPCFGPTKEASRLEWSKAYAKSFMRSAGIPTAEYQTFSKTDDAVCFIEKVKWDGIVVKASGLAAGKGVVVTQSCEEAAAIAKQILQGKYGEAGNEIVVEEMLVGEEVSALCFTDGETIASMPLVQDHKRLLDGDRGPNTGGMGVVAPILHFDVAVHEQIEQICKRTVEALRKNGICYKGVLYAGLIVTEKGVRVLEYNCRFGDPETEVLMRLLNTDFYEILMACCGGTLNQLSVQWSNDYACGVVLVASGYPLSYPKGNTIKGIPDEDKQTVVFHAGTKRVNGNVVTNGGRVLCVTSTASSMNVARQTAYTIAEWIHFDGKFFRHDIGLKHCGIRNTVAYADSGVNINEGNLLVEKIKSICNRTKLPANDSIGGFGSVIDLSLAGFGNSQIVVGMDGVGTKIAVADAVGVYSGLGFDLVAMCANDVLCHCSKPIAFLDYYVVGRLCVSDAVIVIDSIANACQTAGCALVGGETAEMPGVYNAGQWDMAGVCVAARDPKWPLLPLKEKISDSDILIGISSNGVHSNGFSLIRKIFDHNRIAYNERCPWNGDITFGDELLRPTRIYVKSVLPVLQSGLVLGVAHITGGGLKENVNRILPDNVKAVIDCLSWQIDEIFEWLQSVGPVEPSEMMRTFNCGLGMVFVTARQNVDAVMRLLNENGERSFIIGKTEKRSKGEDHVQLVNLHKCFHGKYKRYSLLSTKKVNVAILISGAGSNMKRLIESSLKPVSKCQIAVVISNVASAKGIETARSMGIRTKVIPSKGAPTREAFEELITKELESCGVELICLAGFMRILTATFVKRWSGRIINIHPSLLPSFKGAQAVPLALQHKVKLSGCTVHFVNEEVDSGEIIAQASVPVYENDTVDSLHERIKTKEHELYPDAMQMVAEKFA</sequence>
<reference evidence="18 19" key="1">
    <citation type="submission" date="2014-11" db="EMBL/GenBank/DDBJ databases">
        <title>Genetic blueprint of the zoonotic pathogen Toxocara canis.</title>
        <authorList>
            <person name="Zhu X.-Q."/>
            <person name="Korhonen P.K."/>
            <person name="Cai H."/>
            <person name="Young N.D."/>
            <person name="Nejsum P."/>
            <person name="von Samson-Himmelstjerna G."/>
            <person name="Boag P.R."/>
            <person name="Tan P."/>
            <person name="Li Q."/>
            <person name="Min J."/>
            <person name="Yang Y."/>
            <person name="Wang X."/>
            <person name="Fang X."/>
            <person name="Hall R.S."/>
            <person name="Hofmann A."/>
            <person name="Sternberg P.W."/>
            <person name="Jex A.R."/>
            <person name="Gasser R.B."/>
        </authorList>
    </citation>
    <scope>NUCLEOTIDE SEQUENCE [LARGE SCALE GENOMIC DNA]</scope>
    <source>
        <strain evidence="18">PN_DK_2014</strain>
    </source>
</reference>
<dbReference type="UniPathway" id="UPA00074">
    <property type="reaction ID" value="UER00125"/>
</dbReference>
<dbReference type="Pfam" id="PF02844">
    <property type="entry name" value="GARS_N"/>
    <property type="match status" value="1"/>
</dbReference>
<dbReference type="EC" id="6.3.4.13" evidence="16"/>
<dbReference type="InterPro" id="IPR036921">
    <property type="entry name" value="PurM-like_N_sf"/>
</dbReference>
<dbReference type="AlphaFoldDB" id="A0A0B2V3P5"/>
<keyword evidence="9 16" id="KW-0479">Metal-binding</keyword>
<organism evidence="18 19">
    <name type="scientific">Toxocara canis</name>
    <name type="common">Canine roundworm</name>
    <dbReference type="NCBI Taxonomy" id="6265"/>
    <lineage>
        <taxon>Eukaryota</taxon>
        <taxon>Metazoa</taxon>
        <taxon>Ecdysozoa</taxon>
        <taxon>Nematoda</taxon>
        <taxon>Chromadorea</taxon>
        <taxon>Rhabditida</taxon>
        <taxon>Spirurina</taxon>
        <taxon>Ascaridomorpha</taxon>
        <taxon>Ascaridoidea</taxon>
        <taxon>Toxocaridae</taxon>
        <taxon>Toxocara</taxon>
    </lineage>
</organism>
<dbReference type="InterPro" id="IPR016185">
    <property type="entry name" value="PreATP-grasp_dom_sf"/>
</dbReference>
<dbReference type="HAMAP" id="MF_00138">
    <property type="entry name" value="GARS"/>
    <property type="match status" value="1"/>
</dbReference>
<dbReference type="InterPro" id="IPR004733">
    <property type="entry name" value="PurM_cligase"/>
</dbReference>
<dbReference type="InterPro" id="IPR013815">
    <property type="entry name" value="ATP_grasp_subdomain_1"/>
</dbReference>
<protein>
    <recommendedName>
        <fullName evidence="16">Trifunctional purine biosynthetic protein adenosine-3</fullName>
    </recommendedName>
    <domain>
        <recommendedName>
            <fullName evidence="16">Phosphoribosylamine--glycine ligase</fullName>
            <ecNumber evidence="16">6.3.4.13</ecNumber>
        </recommendedName>
        <alternativeName>
            <fullName evidence="16">Glycinamide ribonucleotide synthetase</fullName>
            <shortName evidence="16">GARS</shortName>
        </alternativeName>
        <alternativeName>
            <fullName evidence="16">Phosphoribosylglycinamide synthetase</fullName>
        </alternativeName>
    </domain>
    <domain>
        <recommendedName>
            <fullName evidence="16">Phosphoribosylformylglycinamidine cyclo-ligase</fullName>
            <ecNumber evidence="16">6.3.3.1</ecNumber>
        </recommendedName>
        <alternativeName>
            <fullName evidence="16">AIR synthase</fullName>
            <shortName evidence="16">AIRS</shortName>
        </alternativeName>
        <alternativeName>
            <fullName evidence="16">Phosphoribosyl-aminoimidazole synthetase</fullName>
        </alternativeName>
    </domain>
    <domain>
        <recommendedName>
            <fullName evidence="16">Phosphoribosylglycinamide formyltransferase</fullName>
            <ecNumber evidence="16">2.1.2.2</ecNumber>
        </recommendedName>
        <alternativeName>
            <fullName evidence="16">5'-phosphoribosylglycinamide transformylase</fullName>
        </alternativeName>
        <alternativeName>
            <fullName evidence="16">GAR transformylase</fullName>
            <shortName evidence="16">GART</shortName>
        </alternativeName>
    </domain>
</protein>
<dbReference type="EMBL" id="JPKZ01002567">
    <property type="protein sequence ID" value="KHN76163.1"/>
    <property type="molecule type" value="Genomic_DNA"/>
</dbReference>
<dbReference type="Pfam" id="PF01071">
    <property type="entry name" value="GARS_A"/>
    <property type="match status" value="1"/>
</dbReference>
<dbReference type="SUPFAM" id="SSF52440">
    <property type="entry name" value="PreATP-grasp domain"/>
    <property type="match status" value="1"/>
</dbReference>
<dbReference type="GO" id="GO:0004641">
    <property type="term" value="F:phosphoribosylformylglycinamidine cyclo-ligase activity"/>
    <property type="evidence" value="ECO:0007669"/>
    <property type="project" value="UniProtKB-EC"/>
</dbReference>
<dbReference type="GO" id="GO:0005524">
    <property type="term" value="F:ATP binding"/>
    <property type="evidence" value="ECO:0007669"/>
    <property type="project" value="UniProtKB-UniRule"/>
</dbReference>
<dbReference type="InterPro" id="IPR037123">
    <property type="entry name" value="PRibGlycinamide_synth_C_sf"/>
</dbReference>
<dbReference type="InterPro" id="IPR011761">
    <property type="entry name" value="ATP-grasp"/>
</dbReference>
<evidence type="ECO:0000256" key="15">
    <source>
        <dbReference type="PROSITE-ProRule" id="PRU00409"/>
    </source>
</evidence>
<dbReference type="SUPFAM" id="SSF56042">
    <property type="entry name" value="PurM C-terminal domain-like"/>
    <property type="match status" value="1"/>
</dbReference>
<dbReference type="Pfam" id="PF02769">
    <property type="entry name" value="AIRS_C"/>
    <property type="match status" value="1"/>
</dbReference>
<dbReference type="SMART" id="SM01210">
    <property type="entry name" value="GARS_C"/>
    <property type="match status" value="1"/>
</dbReference>
<dbReference type="FunFam" id="3.90.650.10:FF:000019">
    <property type="entry name" value="Trifunctional purine biosynthetic protein adenosine-3"/>
    <property type="match status" value="1"/>
</dbReference>
<evidence type="ECO:0000256" key="3">
    <source>
        <dbReference type="ARBA" id="ARBA00005174"/>
    </source>
</evidence>
<keyword evidence="8" id="KW-0808">Transferase</keyword>
<dbReference type="GO" id="GO:0004637">
    <property type="term" value="F:phosphoribosylamine-glycine ligase activity"/>
    <property type="evidence" value="ECO:0007669"/>
    <property type="project" value="UniProtKB-UniRule"/>
</dbReference>
<dbReference type="Gene3D" id="3.30.1330.10">
    <property type="entry name" value="PurM-like, N-terminal domain"/>
    <property type="match status" value="1"/>
</dbReference>
<comment type="similarity">
    <text evidence="6 16">In the central section; belongs to the AIR synthase family.</text>
</comment>
<comment type="catalytic activity">
    <reaction evidence="16">
        <text>2-formamido-N(1)-(5-O-phospho-beta-D-ribosyl)acetamidine + ATP = 5-amino-1-(5-phospho-beta-D-ribosyl)imidazole + ADP + phosphate + H(+)</text>
        <dbReference type="Rhea" id="RHEA:23032"/>
        <dbReference type="ChEBI" id="CHEBI:15378"/>
        <dbReference type="ChEBI" id="CHEBI:30616"/>
        <dbReference type="ChEBI" id="CHEBI:43474"/>
        <dbReference type="ChEBI" id="CHEBI:137981"/>
        <dbReference type="ChEBI" id="CHEBI:147287"/>
        <dbReference type="ChEBI" id="CHEBI:456216"/>
        <dbReference type="EC" id="6.3.3.1"/>
    </reaction>
</comment>
<dbReference type="GO" id="GO:0046872">
    <property type="term" value="F:metal ion binding"/>
    <property type="evidence" value="ECO:0007669"/>
    <property type="project" value="UniProtKB-KW"/>
</dbReference>
<evidence type="ECO:0000256" key="12">
    <source>
        <dbReference type="ARBA" id="ARBA00022840"/>
    </source>
</evidence>
<dbReference type="Pfam" id="PF00586">
    <property type="entry name" value="AIRS"/>
    <property type="match status" value="1"/>
</dbReference>
<dbReference type="GO" id="GO:0046084">
    <property type="term" value="P:adenine biosynthetic process"/>
    <property type="evidence" value="ECO:0007669"/>
    <property type="project" value="TreeGrafter"/>
</dbReference>
<dbReference type="Gene3D" id="3.90.600.10">
    <property type="entry name" value="Phosphoribosylglycinamide synthetase, C-terminal domain"/>
    <property type="match status" value="1"/>
</dbReference>
<dbReference type="InterPro" id="IPR016188">
    <property type="entry name" value="PurM-like_N"/>
</dbReference>
<comment type="similarity">
    <text evidence="4 16">In the N-terminal section; belongs to the GARS family.</text>
</comment>
<dbReference type="Gene3D" id="3.90.650.10">
    <property type="entry name" value="PurM-like C-terminal domain"/>
    <property type="match status" value="1"/>
</dbReference>
<comment type="pathway">
    <text evidence="3 16">Purine metabolism; IMP biosynthesis via de novo pathway; N(1)-(5-phospho-D-ribosyl)glycinamide from 5-phospho-alpha-D-ribose 1-diphosphate: step 2/2.</text>
</comment>
<evidence type="ECO:0000256" key="2">
    <source>
        <dbReference type="ARBA" id="ARBA00005054"/>
    </source>
</evidence>
<dbReference type="InterPro" id="IPR020560">
    <property type="entry name" value="PRibGlycinamide_synth_C-dom"/>
</dbReference>
<dbReference type="NCBIfam" id="TIGR00878">
    <property type="entry name" value="purM"/>
    <property type="match status" value="1"/>
</dbReference>
<dbReference type="Gene3D" id="3.30.470.20">
    <property type="entry name" value="ATP-grasp fold, B domain"/>
    <property type="match status" value="1"/>
</dbReference>
<dbReference type="Proteomes" id="UP000031036">
    <property type="component" value="Unassembled WGS sequence"/>
</dbReference>
<comment type="pathway">
    <text evidence="1 16">Purine metabolism; IMP biosynthesis via de novo pathway; 5-amino-1-(5-phospho-D-ribosyl)imidazole from N(2)-formyl-N(1)-(5-phospho-D-ribosyl)glycinamide: step 2/2.</text>
</comment>
<dbReference type="OMA" id="EVMQACC"/>
<dbReference type="InterPro" id="IPR000115">
    <property type="entry name" value="PRibGlycinamide_synth"/>
</dbReference>
<keyword evidence="11 16" id="KW-0658">Purine biosynthesis</keyword>
<dbReference type="PANTHER" id="PTHR10520">
    <property type="entry name" value="TRIFUNCTIONAL PURINE BIOSYNTHETIC PROTEIN ADENOSINE-3-RELATED"/>
    <property type="match status" value="1"/>
</dbReference>
<dbReference type="SUPFAM" id="SSF55326">
    <property type="entry name" value="PurM N-terminal domain-like"/>
    <property type="match status" value="1"/>
</dbReference>
<keyword evidence="12 15" id="KW-0067">ATP-binding</keyword>
<dbReference type="FunFam" id="3.30.470.20:FF:000018">
    <property type="entry name" value="Trifunctional purine biosynthetic protein adenosine-3"/>
    <property type="match status" value="1"/>
</dbReference>
<evidence type="ECO:0000313" key="19">
    <source>
        <dbReference type="Proteomes" id="UP000031036"/>
    </source>
</evidence>
<dbReference type="CDD" id="cd02196">
    <property type="entry name" value="PurM"/>
    <property type="match status" value="1"/>
</dbReference>
<evidence type="ECO:0000256" key="11">
    <source>
        <dbReference type="ARBA" id="ARBA00022755"/>
    </source>
</evidence>
<evidence type="ECO:0000256" key="5">
    <source>
        <dbReference type="ARBA" id="ARBA00008630"/>
    </source>
</evidence>
<dbReference type="STRING" id="6265.A0A0B2V3P5"/>
<evidence type="ECO:0000256" key="8">
    <source>
        <dbReference type="ARBA" id="ARBA00022679"/>
    </source>
</evidence>
<evidence type="ECO:0000256" key="7">
    <source>
        <dbReference type="ARBA" id="ARBA00022598"/>
    </source>
</evidence>
<dbReference type="PROSITE" id="PS00184">
    <property type="entry name" value="GARS"/>
    <property type="match status" value="1"/>
</dbReference>
<dbReference type="Gene3D" id="3.40.50.20">
    <property type="match status" value="1"/>
</dbReference>
<dbReference type="PROSITE" id="PS00373">
    <property type="entry name" value="GART"/>
    <property type="match status" value="1"/>
</dbReference>
<dbReference type="InterPro" id="IPR001555">
    <property type="entry name" value="GART_AS"/>
</dbReference>
<dbReference type="SUPFAM" id="SSF56059">
    <property type="entry name" value="Glutathione synthetase ATP-binding domain-like"/>
    <property type="match status" value="1"/>
</dbReference>
<dbReference type="GO" id="GO:0004644">
    <property type="term" value="F:phosphoribosylglycinamide formyltransferase activity"/>
    <property type="evidence" value="ECO:0007669"/>
    <property type="project" value="UniProtKB-EC"/>
</dbReference>
<dbReference type="EC" id="6.3.3.1" evidence="16"/>
<dbReference type="PROSITE" id="PS50975">
    <property type="entry name" value="ATP_GRASP"/>
    <property type="match status" value="1"/>
</dbReference>
<proteinExistence type="inferred from homology"/>
<dbReference type="InterPro" id="IPR036676">
    <property type="entry name" value="PurM-like_C_sf"/>
</dbReference>
<dbReference type="InterPro" id="IPR002376">
    <property type="entry name" value="Formyl_transf_N"/>
</dbReference>
<dbReference type="Gene3D" id="3.30.1490.20">
    <property type="entry name" value="ATP-grasp fold, A domain"/>
    <property type="match status" value="1"/>
</dbReference>
<evidence type="ECO:0000256" key="14">
    <source>
        <dbReference type="ARBA" id="ARBA00023268"/>
    </source>
</evidence>
<dbReference type="CDD" id="cd08645">
    <property type="entry name" value="FMT_core_GART"/>
    <property type="match status" value="1"/>
</dbReference>
<evidence type="ECO:0000256" key="1">
    <source>
        <dbReference type="ARBA" id="ARBA00004686"/>
    </source>
</evidence>
<dbReference type="InterPro" id="IPR011054">
    <property type="entry name" value="Rudment_hybrid_motif"/>
</dbReference>
<evidence type="ECO:0000256" key="9">
    <source>
        <dbReference type="ARBA" id="ARBA00022723"/>
    </source>
</evidence>
<dbReference type="InterPro" id="IPR010918">
    <property type="entry name" value="PurM-like_C_dom"/>
</dbReference>
<evidence type="ECO:0000256" key="6">
    <source>
        <dbReference type="ARBA" id="ARBA00008696"/>
    </source>
</evidence>
<keyword evidence="7 16" id="KW-0436">Ligase</keyword>
<feature type="domain" description="ATP-grasp" evidence="17">
    <location>
        <begin position="104"/>
        <end position="309"/>
    </location>
</feature>
<dbReference type="NCBIfam" id="TIGR00877">
    <property type="entry name" value="purD"/>
    <property type="match status" value="1"/>
</dbReference>